<reference evidence="2" key="1">
    <citation type="journal article" date="2022" name="Mol. Ecol. Resour.">
        <title>The genomes of chicory, endive, great burdock and yacon provide insights into Asteraceae palaeo-polyploidization history and plant inulin production.</title>
        <authorList>
            <person name="Fan W."/>
            <person name="Wang S."/>
            <person name="Wang H."/>
            <person name="Wang A."/>
            <person name="Jiang F."/>
            <person name="Liu H."/>
            <person name="Zhao H."/>
            <person name="Xu D."/>
            <person name="Zhang Y."/>
        </authorList>
    </citation>
    <scope>NUCLEOTIDE SEQUENCE [LARGE SCALE GENOMIC DNA]</scope>
    <source>
        <strain evidence="2">cv. Yunnan</strain>
    </source>
</reference>
<keyword evidence="2" id="KW-1185">Reference proteome</keyword>
<dbReference type="EMBL" id="CM042020">
    <property type="protein sequence ID" value="KAI3821233.1"/>
    <property type="molecule type" value="Genomic_DNA"/>
</dbReference>
<reference evidence="1 2" key="2">
    <citation type="journal article" date="2022" name="Mol. Ecol. Resour.">
        <title>The genomes of chicory, endive, great burdock and yacon provide insights into Asteraceae paleo-polyploidization history and plant inulin production.</title>
        <authorList>
            <person name="Fan W."/>
            <person name="Wang S."/>
            <person name="Wang H."/>
            <person name="Wang A."/>
            <person name="Jiang F."/>
            <person name="Liu H."/>
            <person name="Zhao H."/>
            <person name="Xu D."/>
            <person name="Zhang Y."/>
        </authorList>
    </citation>
    <scope>NUCLEOTIDE SEQUENCE [LARGE SCALE GENOMIC DNA]</scope>
    <source>
        <strain evidence="2">cv. Yunnan</strain>
        <tissue evidence="1">Leaves</tissue>
    </source>
</reference>
<evidence type="ECO:0000313" key="1">
    <source>
        <dbReference type="EMBL" id="KAI3821233.1"/>
    </source>
</evidence>
<protein>
    <submittedName>
        <fullName evidence="1">Uncharacterized protein</fullName>
    </submittedName>
</protein>
<name>A0ACB9JMR0_9ASTR</name>
<dbReference type="Proteomes" id="UP001056120">
    <property type="component" value="Linkage Group LG03"/>
</dbReference>
<sequence length="101" mass="10956">MDVFTTQALLHSVGVSKSQAILGVVAINWIIKLILWMVLGTLAKCFFLGKEKKFDFHYLMELGAGLELATAAAPQLVQPLASAANVAKVLPPFMKSLLPLF</sequence>
<comment type="caution">
    <text evidence="1">The sequence shown here is derived from an EMBL/GenBank/DDBJ whole genome shotgun (WGS) entry which is preliminary data.</text>
</comment>
<gene>
    <name evidence="1" type="ORF">L1987_08794</name>
</gene>
<organism evidence="1 2">
    <name type="scientific">Smallanthus sonchifolius</name>
    <dbReference type="NCBI Taxonomy" id="185202"/>
    <lineage>
        <taxon>Eukaryota</taxon>
        <taxon>Viridiplantae</taxon>
        <taxon>Streptophyta</taxon>
        <taxon>Embryophyta</taxon>
        <taxon>Tracheophyta</taxon>
        <taxon>Spermatophyta</taxon>
        <taxon>Magnoliopsida</taxon>
        <taxon>eudicotyledons</taxon>
        <taxon>Gunneridae</taxon>
        <taxon>Pentapetalae</taxon>
        <taxon>asterids</taxon>
        <taxon>campanulids</taxon>
        <taxon>Asterales</taxon>
        <taxon>Asteraceae</taxon>
        <taxon>Asteroideae</taxon>
        <taxon>Heliantheae alliance</taxon>
        <taxon>Millerieae</taxon>
        <taxon>Smallanthus</taxon>
    </lineage>
</organism>
<accession>A0ACB9JMR0</accession>
<evidence type="ECO:0000313" key="2">
    <source>
        <dbReference type="Proteomes" id="UP001056120"/>
    </source>
</evidence>
<proteinExistence type="predicted"/>